<keyword evidence="2" id="KW-1185">Reference proteome</keyword>
<reference evidence="2" key="1">
    <citation type="journal article" date="2023" name="Mol. Phylogenet. Evol.">
        <title>Genome-scale phylogeny and comparative genomics of the fungal order Sordariales.</title>
        <authorList>
            <person name="Hensen N."/>
            <person name="Bonometti L."/>
            <person name="Westerberg I."/>
            <person name="Brannstrom I.O."/>
            <person name="Guillou S."/>
            <person name="Cros-Aarteil S."/>
            <person name="Calhoun S."/>
            <person name="Haridas S."/>
            <person name="Kuo A."/>
            <person name="Mondo S."/>
            <person name="Pangilinan J."/>
            <person name="Riley R."/>
            <person name="LaButti K."/>
            <person name="Andreopoulos B."/>
            <person name="Lipzen A."/>
            <person name="Chen C."/>
            <person name="Yan M."/>
            <person name="Daum C."/>
            <person name="Ng V."/>
            <person name="Clum A."/>
            <person name="Steindorff A."/>
            <person name="Ohm R.A."/>
            <person name="Martin F."/>
            <person name="Silar P."/>
            <person name="Natvig D.O."/>
            <person name="Lalanne C."/>
            <person name="Gautier V."/>
            <person name="Ament-Velasquez S.L."/>
            <person name="Kruys A."/>
            <person name="Hutchinson M.I."/>
            <person name="Powell A.J."/>
            <person name="Barry K."/>
            <person name="Miller A.N."/>
            <person name="Grigoriev I.V."/>
            <person name="Debuchy R."/>
            <person name="Gladieux P."/>
            <person name="Hiltunen Thoren M."/>
            <person name="Johannesson H."/>
        </authorList>
    </citation>
    <scope>NUCLEOTIDE SEQUENCE [LARGE SCALE GENOMIC DNA]</scope>
    <source>
        <strain evidence="2">CBS 284.82</strain>
    </source>
</reference>
<sequence length="149" mass="17056">MTTVAALGARRHVAHPWHYTKVASIYSEDCTLQRFQTADDFVISNGFSVAYYLRGIDFDLGQVEATFYAAPEDQGWNFDFILGPQRRSLYKSGRKISWDLQEAMVNEDGSVSQVYVCKHDDWRWKNPDGTPMTERDGIIELVWLPATQA</sequence>
<protein>
    <submittedName>
        <fullName evidence="1">Uncharacterized protein</fullName>
    </submittedName>
</protein>
<comment type="caution">
    <text evidence="1">The sequence shown here is derived from an EMBL/GenBank/DDBJ whole genome shotgun (WGS) entry which is preliminary data.</text>
</comment>
<gene>
    <name evidence="1" type="ORF">C8A01DRAFT_42282</name>
</gene>
<dbReference type="Proteomes" id="UP001303115">
    <property type="component" value="Unassembled WGS sequence"/>
</dbReference>
<evidence type="ECO:0000313" key="2">
    <source>
        <dbReference type="Proteomes" id="UP001303115"/>
    </source>
</evidence>
<organism evidence="1 2">
    <name type="scientific">Parachaetomium inaequale</name>
    <dbReference type="NCBI Taxonomy" id="2588326"/>
    <lineage>
        <taxon>Eukaryota</taxon>
        <taxon>Fungi</taxon>
        <taxon>Dikarya</taxon>
        <taxon>Ascomycota</taxon>
        <taxon>Pezizomycotina</taxon>
        <taxon>Sordariomycetes</taxon>
        <taxon>Sordariomycetidae</taxon>
        <taxon>Sordariales</taxon>
        <taxon>Chaetomiaceae</taxon>
        <taxon>Parachaetomium</taxon>
    </lineage>
</organism>
<proteinExistence type="predicted"/>
<dbReference type="EMBL" id="MU854941">
    <property type="protein sequence ID" value="KAK4031239.1"/>
    <property type="molecule type" value="Genomic_DNA"/>
</dbReference>
<accession>A0AAN6P3X0</accession>
<evidence type="ECO:0000313" key="1">
    <source>
        <dbReference type="EMBL" id="KAK4031239.1"/>
    </source>
</evidence>
<name>A0AAN6P3X0_9PEZI</name>
<dbReference type="AlphaFoldDB" id="A0AAN6P3X0"/>